<dbReference type="InterPro" id="IPR036397">
    <property type="entry name" value="RNaseH_sf"/>
</dbReference>
<proteinExistence type="predicted"/>
<accession>A0AAW1KP80</accession>
<sequence length="92" mass="10543">MVTEHLEEVQITQFVWPARSPDMNPIEYVWDDVGKCLRRHVPISGQDGSGQLRNILVQEWDNLPQNVIQNLIQSMPRCLQVVIIARGGNTSY</sequence>
<evidence type="ECO:0000313" key="2">
    <source>
        <dbReference type="Proteomes" id="UP001458880"/>
    </source>
</evidence>
<gene>
    <name evidence="1" type="ORF">QE152_g21727</name>
</gene>
<keyword evidence="2" id="KW-1185">Reference proteome</keyword>
<dbReference type="GO" id="GO:0003676">
    <property type="term" value="F:nucleic acid binding"/>
    <property type="evidence" value="ECO:0007669"/>
    <property type="project" value="InterPro"/>
</dbReference>
<reference evidence="1 2" key="1">
    <citation type="journal article" date="2024" name="BMC Genomics">
        <title>De novo assembly and annotation of Popillia japonica's genome with initial clues to its potential as an invasive pest.</title>
        <authorList>
            <person name="Cucini C."/>
            <person name="Boschi S."/>
            <person name="Funari R."/>
            <person name="Cardaioli E."/>
            <person name="Iannotti N."/>
            <person name="Marturano G."/>
            <person name="Paoli F."/>
            <person name="Bruttini M."/>
            <person name="Carapelli A."/>
            <person name="Frati F."/>
            <person name="Nardi F."/>
        </authorList>
    </citation>
    <scope>NUCLEOTIDE SEQUENCE [LARGE SCALE GENOMIC DNA]</scope>
    <source>
        <strain evidence="1">DMR45628</strain>
    </source>
</reference>
<organism evidence="1 2">
    <name type="scientific">Popillia japonica</name>
    <name type="common">Japanese beetle</name>
    <dbReference type="NCBI Taxonomy" id="7064"/>
    <lineage>
        <taxon>Eukaryota</taxon>
        <taxon>Metazoa</taxon>
        <taxon>Ecdysozoa</taxon>
        <taxon>Arthropoda</taxon>
        <taxon>Hexapoda</taxon>
        <taxon>Insecta</taxon>
        <taxon>Pterygota</taxon>
        <taxon>Neoptera</taxon>
        <taxon>Endopterygota</taxon>
        <taxon>Coleoptera</taxon>
        <taxon>Polyphaga</taxon>
        <taxon>Scarabaeiformia</taxon>
        <taxon>Scarabaeidae</taxon>
        <taxon>Rutelinae</taxon>
        <taxon>Popillia</taxon>
    </lineage>
</organism>
<dbReference type="Gene3D" id="3.30.420.10">
    <property type="entry name" value="Ribonuclease H-like superfamily/Ribonuclease H"/>
    <property type="match status" value="1"/>
</dbReference>
<dbReference type="EMBL" id="JASPKY010000203">
    <property type="protein sequence ID" value="KAK9721126.1"/>
    <property type="molecule type" value="Genomic_DNA"/>
</dbReference>
<dbReference type="AlphaFoldDB" id="A0AAW1KP80"/>
<dbReference type="Proteomes" id="UP001458880">
    <property type="component" value="Unassembled WGS sequence"/>
</dbReference>
<name>A0AAW1KP80_POPJA</name>
<comment type="caution">
    <text evidence="1">The sequence shown here is derived from an EMBL/GenBank/DDBJ whole genome shotgun (WGS) entry which is preliminary data.</text>
</comment>
<evidence type="ECO:0008006" key="3">
    <source>
        <dbReference type="Google" id="ProtNLM"/>
    </source>
</evidence>
<protein>
    <recommendedName>
        <fullName evidence="3">Tc1-like transposase DDE domain-containing protein</fullName>
    </recommendedName>
</protein>
<evidence type="ECO:0000313" key="1">
    <source>
        <dbReference type="EMBL" id="KAK9721126.1"/>
    </source>
</evidence>